<gene>
    <name evidence="1" type="ORF">TMSB3V08_LOCUS386</name>
</gene>
<reference evidence="1" key="1">
    <citation type="submission" date="2020-11" db="EMBL/GenBank/DDBJ databases">
        <authorList>
            <person name="Tran Van P."/>
        </authorList>
    </citation>
    <scope>NUCLEOTIDE SEQUENCE</scope>
</reference>
<organism evidence="1">
    <name type="scientific">Timema monikensis</name>
    <dbReference type="NCBI Taxonomy" id="170555"/>
    <lineage>
        <taxon>Eukaryota</taxon>
        <taxon>Metazoa</taxon>
        <taxon>Ecdysozoa</taxon>
        <taxon>Arthropoda</taxon>
        <taxon>Hexapoda</taxon>
        <taxon>Insecta</taxon>
        <taxon>Pterygota</taxon>
        <taxon>Neoptera</taxon>
        <taxon>Polyneoptera</taxon>
        <taxon>Phasmatodea</taxon>
        <taxon>Timematodea</taxon>
        <taxon>Timematoidea</taxon>
        <taxon>Timematidae</taxon>
        <taxon>Timema</taxon>
    </lineage>
</organism>
<dbReference type="EMBL" id="OB792673">
    <property type="protein sequence ID" value="CAD7423397.1"/>
    <property type="molecule type" value="Genomic_DNA"/>
</dbReference>
<evidence type="ECO:0000313" key="1">
    <source>
        <dbReference type="EMBL" id="CAD7423397.1"/>
    </source>
</evidence>
<protein>
    <submittedName>
        <fullName evidence="1">Uncharacterized protein</fullName>
    </submittedName>
</protein>
<dbReference type="AlphaFoldDB" id="A0A7R9DZN6"/>
<sequence>MRLIRVKRHSSSATATPASSTVTSVSLSSGSAMAILGRLSSAVSCQSAPKMPWGYCTFGDIEYVVSSFQTSDIQSVKVSVGGHVVHTPSSCR</sequence>
<name>A0A7R9DZN6_9NEOP</name>
<proteinExistence type="predicted"/>
<accession>A0A7R9DZN6</accession>